<evidence type="ECO:0000256" key="4">
    <source>
        <dbReference type="ARBA" id="ARBA00022729"/>
    </source>
</evidence>
<dbReference type="Proteomes" id="UP000094527">
    <property type="component" value="Unassembled WGS sequence"/>
</dbReference>
<feature type="transmembrane region" description="Helical" evidence="8">
    <location>
        <begin position="745"/>
        <end position="764"/>
    </location>
</feature>
<comment type="subcellular location">
    <subcellularLocation>
        <location evidence="1">Membrane</location>
        <topology evidence="1">Multi-pass membrane protein</topology>
    </subcellularLocation>
</comment>
<feature type="transmembrane region" description="Helical" evidence="8">
    <location>
        <begin position="632"/>
        <end position="652"/>
    </location>
</feature>
<evidence type="ECO:0000313" key="10">
    <source>
        <dbReference type="Proteomes" id="UP000094527"/>
    </source>
</evidence>
<evidence type="ECO:0000256" key="6">
    <source>
        <dbReference type="ARBA" id="ARBA00023136"/>
    </source>
</evidence>
<keyword evidence="10" id="KW-1185">Reference proteome</keyword>
<dbReference type="InterPro" id="IPR025958">
    <property type="entry name" value="SID1_TM_fam"/>
</dbReference>
<name>A0A1D2MVQ8_ORCCI</name>
<feature type="transmembrane region" description="Helical" evidence="8">
    <location>
        <begin position="478"/>
        <end position="498"/>
    </location>
</feature>
<dbReference type="PANTHER" id="PTHR12185">
    <property type="entry name" value="SID1 TRANSMEMBRANE FAMILY MEMEBER"/>
    <property type="match status" value="1"/>
</dbReference>
<dbReference type="OMA" id="INTHSAM"/>
<proteinExistence type="inferred from homology"/>
<accession>A0A1D2MVQ8</accession>
<feature type="transmembrane region" description="Helical" evidence="8">
    <location>
        <begin position="658"/>
        <end position="680"/>
    </location>
</feature>
<evidence type="ECO:0000256" key="1">
    <source>
        <dbReference type="ARBA" id="ARBA00004141"/>
    </source>
</evidence>
<sequence length="779" mass="89642">MIQINTHSAMTTGNKLVEFSNYYLESPEFDPIFRNITSGDKHIYCFQLSRSLLQGYPAFQLQFSAEVETPENAISETVFPITAAGYWQGSARLWEIPVYVRNDTKPSEQVSPLSENLMGKTLWLPPVSQQRDSWNLTVEISAVDNVAMIFYQIQVVVLENFIITPNTTFEGITTSASPLIFMFNTSVVDWQDLFIKAESNSSICTLLVVQKLNGPFLEHEEAHKMTKFSETFTLKAGLSLRRDDFPDGFLLLFTPFLNDTKCQRNASQNEFMQDDPYRKKNLSFSVSKGLSYPDYIGPLRWYLGPFWVCGNPPIYSNTTKLCGLCLCLCLIRELIKSQEFALIERRNGLFNSNINIGDLINDEPKPSRVVHQSQRYWQSAFVTSEFFTIPVAILVIVCRRNVSIYNNVSQLLVESGDYDLCYFNNFCSHYLLGLHDFNQIYSNIGYILFGPMYALLVRYRQSRDIRNERCGVFINYPLLYCMSFIISMIGVFSAFYHVCPTKSNFTFDTVFMYTISAITIVTVHQFRHPTYLSASVKYIKLYVRRIGPCGKLHFFGFILGEIFSSVVLHSDAHCLPHIENGQLVHNWRETMFIIFIKLKDDLKRGKFFQLQNDVWTSPNDPEIQIVPGPGRLVVPVFFLFINTLALLAIWTVLAAQNFASQVLLICVLNSSLYIIFYCCVKLYHGECRRLLWLQPSFYFVVSIAVWVFGIWVFSHEVSSWESSPAESRVKNQECIVLGFYDYHDLWHFLSSIGLFSTAMLLLTVDDDLVDQPKEHIPVF</sequence>
<evidence type="ECO:0000256" key="7">
    <source>
        <dbReference type="ARBA" id="ARBA00023180"/>
    </source>
</evidence>
<dbReference type="GO" id="GO:0051033">
    <property type="term" value="F:RNA transmembrane transporter activity"/>
    <property type="evidence" value="ECO:0007669"/>
    <property type="project" value="TreeGrafter"/>
</dbReference>
<dbReference type="EMBL" id="LJIJ01000477">
    <property type="protein sequence ID" value="ODM97032.1"/>
    <property type="molecule type" value="Genomic_DNA"/>
</dbReference>
<protein>
    <submittedName>
        <fullName evidence="9">SID1 transmembrane family member 1</fullName>
    </submittedName>
</protein>
<feature type="transmembrane region" description="Helical" evidence="8">
    <location>
        <begin position="510"/>
        <end position="527"/>
    </location>
</feature>
<comment type="similarity">
    <text evidence="2">Belongs to the SID1 family.</text>
</comment>
<feature type="transmembrane region" description="Helical" evidence="8">
    <location>
        <begin position="440"/>
        <end position="457"/>
    </location>
</feature>
<comment type="caution">
    <text evidence="9">The sequence shown here is derived from an EMBL/GenBank/DDBJ whole genome shotgun (WGS) entry which is preliminary data.</text>
</comment>
<feature type="transmembrane region" description="Helical" evidence="8">
    <location>
        <begin position="692"/>
        <end position="713"/>
    </location>
</feature>
<reference evidence="9 10" key="1">
    <citation type="journal article" date="2016" name="Genome Biol. Evol.">
        <title>Gene Family Evolution Reflects Adaptation to Soil Environmental Stressors in the Genome of the Collembolan Orchesella cincta.</title>
        <authorList>
            <person name="Faddeeva-Vakhrusheva A."/>
            <person name="Derks M.F."/>
            <person name="Anvar S.Y."/>
            <person name="Agamennone V."/>
            <person name="Suring W."/>
            <person name="Smit S."/>
            <person name="van Straalen N.M."/>
            <person name="Roelofs D."/>
        </authorList>
    </citation>
    <scope>NUCLEOTIDE SEQUENCE [LARGE SCALE GENOMIC DNA]</scope>
    <source>
        <tissue evidence="9">Mixed pool</tissue>
    </source>
</reference>
<keyword evidence="7" id="KW-0325">Glycoprotein</keyword>
<evidence type="ECO:0000256" key="5">
    <source>
        <dbReference type="ARBA" id="ARBA00022989"/>
    </source>
</evidence>
<keyword evidence="5 8" id="KW-1133">Transmembrane helix</keyword>
<dbReference type="GO" id="GO:0003725">
    <property type="term" value="F:double-stranded RNA binding"/>
    <property type="evidence" value="ECO:0007669"/>
    <property type="project" value="TreeGrafter"/>
</dbReference>
<evidence type="ECO:0000313" key="9">
    <source>
        <dbReference type="EMBL" id="ODM97032.1"/>
    </source>
</evidence>
<keyword evidence="3 8" id="KW-0812">Transmembrane</keyword>
<dbReference type="GO" id="GO:0005886">
    <property type="term" value="C:plasma membrane"/>
    <property type="evidence" value="ECO:0007669"/>
    <property type="project" value="TreeGrafter"/>
</dbReference>
<gene>
    <name evidence="9" type="ORF">Ocin01_09640</name>
</gene>
<organism evidence="9 10">
    <name type="scientific">Orchesella cincta</name>
    <name type="common">Springtail</name>
    <name type="synonym">Podura cincta</name>
    <dbReference type="NCBI Taxonomy" id="48709"/>
    <lineage>
        <taxon>Eukaryota</taxon>
        <taxon>Metazoa</taxon>
        <taxon>Ecdysozoa</taxon>
        <taxon>Arthropoda</taxon>
        <taxon>Hexapoda</taxon>
        <taxon>Collembola</taxon>
        <taxon>Entomobryomorpha</taxon>
        <taxon>Entomobryoidea</taxon>
        <taxon>Orchesellidae</taxon>
        <taxon>Orchesellinae</taxon>
        <taxon>Orchesella</taxon>
    </lineage>
</organism>
<dbReference type="OrthoDB" id="416618at2759"/>
<dbReference type="Pfam" id="PF13965">
    <property type="entry name" value="SID-1_RNA_chan"/>
    <property type="match status" value="2"/>
</dbReference>
<dbReference type="STRING" id="48709.A0A1D2MVQ8"/>
<evidence type="ECO:0000256" key="2">
    <source>
        <dbReference type="ARBA" id="ARBA00006618"/>
    </source>
</evidence>
<keyword evidence="6 8" id="KW-0472">Membrane</keyword>
<dbReference type="AlphaFoldDB" id="A0A1D2MVQ8"/>
<dbReference type="PANTHER" id="PTHR12185:SF14">
    <property type="entry name" value="CHOLESTEROL UPTAKE PROTEIN 1"/>
    <property type="match status" value="1"/>
</dbReference>
<keyword evidence="4" id="KW-0732">Signal</keyword>
<dbReference type="GO" id="GO:0005764">
    <property type="term" value="C:lysosome"/>
    <property type="evidence" value="ECO:0007669"/>
    <property type="project" value="TreeGrafter"/>
</dbReference>
<evidence type="ECO:0000256" key="8">
    <source>
        <dbReference type="SAM" id="Phobius"/>
    </source>
</evidence>
<evidence type="ECO:0000256" key="3">
    <source>
        <dbReference type="ARBA" id="ARBA00022692"/>
    </source>
</evidence>